<reference evidence="1" key="1">
    <citation type="submission" date="2020-11" db="EMBL/GenBank/DDBJ databases">
        <title>Nocardioides sp. nov., isolated from Soil of Cynanchum wilfordii Hemsley rhizosphere.</title>
        <authorList>
            <person name="Lee J.-S."/>
            <person name="Suh M.K."/>
            <person name="Kim J.-S."/>
        </authorList>
    </citation>
    <scope>NUCLEOTIDE SEQUENCE</scope>
    <source>
        <strain evidence="1">KCTC 19275</strain>
    </source>
</reference>
<comment type="caution">
    <text evidence="1">The sequence shown here is derived from an EMBL/GenBank/DDBJ whole genome shotgun (WGS) entry which is preliminary data.</text>
</comment>
<dbReference type="EMBL" id="JADKPN010000001">
    <property type="protein sequence ID" value="MBF4761868.1"/>
    <property type="molecule type" value="Genomic_DNA"/>
</dbReference>
<dbReference type="RefSeq" id="WP_194705049.1">
    <property type="nucleotide sequence ID" value="NZ_JADKPN010000001.1"/>
</dbReference>
<accession>A0A930V8I8</accession>
<sequence length="547" mass="54622">MVALLMSVLMGAAAMGVDLGQLRVGRVDMQSLADVVSLDLARQIDGRQTQVIQADPLWAQAREQSVARNHTTYGSAPTVTAQLGTFSTTTGTFTATTGATVPTAVRVTASTSVSFAFRNGQGTVVRSAVAMADSTACFMLGSYAAAVRSGQSALLSSVLGQVNSSLDLGVVGYTGLLDANVSLTDLAAKLGIGTVTQLAGSTVSMKNLYLATAQALQTGGNTADATVLNQLAVSVASLGNVDVGKVLQADTATTRGVEATVNAIDLIAGSALLFNGSHAVTVPNLSTNVPNLVSSTSSLSIIEAPQLVCSRANPSPMREATTSQVTATVGGTFNDVNLATVGTGVTVGSPTGKPVGLSMSLANAAAHLTQVTCANPYSSAPTSAHSITVASTSGLLAADLTVPLSVTGKIAVPSLGLGLVSFAIGVDVKVSAASAAGQVHSTTVTVPSQQWDTAYSAGSGNLSLAAGSVTRSGLTVTATLLGLPVTLPTTTIDTILNAAVSAVVTPLVNNLDAGVVQPLANLAGVRIAGADVIALSKPHCSVPVLRQ</sequence>
<gene>
    <name evidence="1" type="ORF">ISU07_01905</name>
</gene>
<organism evidence="1 2">
    <name type="scientific">Nocardioides islandensis</name>
    <dbReference type="NCBI Taxonomy" id="433663"/>
    <lineage>
        <taxon>Bacteria</taxon>
        <taxon>Bacillati</taxon>
        <taxon>Actinomycetota</taxon>
        <taxon>Actinomycetes</taxon>
        <taxon>Propionibacteriales</taxon>
        <taxon>Nocardioidaceae</taxon>
        <taxon>Nocardioides</taxon>
    </lineage>
</organism>
<dbReference type="AlphaFoldDB" id="A0A930V8I8"/>
<name>A0A930V8I8_9ACTN</name>
<protein>
    <submittedName>
        <fullName evidence="1">Uncharacterized protein</fullName>
    </submittedName>
</protein>
<keyword evidence="2" id="KW-1185">Reference proteome</keyword>
<proteinExistence type="predicted"/>
<dbReference type="Proteomes" id="UP000640489">
    <property type="component" value="Unassembled WGS sequence"/>
</dbReference>
<evidence type="ECO:0000313" key="2">
    <source>
        <dbReference type="Proteomes" id="UP000640489"/>
    </source>
</evidence>
<evidence type="ECO:0000313" key="1">
    <source>
        <dbReference type="EMBL" id="MBF4761868.1"/>
    </source>
</evidence>